<dbReference type="EMBL" id="CP012199">
    <property type="protein sequence ID" value="AMG76249.1"/>
    <property type="molecule type" value="Genomic_DNA"/>
</dbReference>
<keyword evidence="3" id="KW-1185">Reference proteome</keyword>
<dbReference type="KEGG" id="sgi:SGRAN_3919"/>
<dbReference type="RefSeq" id="WP_082737372.1">
    <property type="nucleotide sequence ID" value="NZ_CP012199.1"/>
</dbReference>
<dbReference type="Pfam" id="PF13304">
    <property type="entry name" value="AAA_21"/>
    <property type="match status" value="1"/>
</dbReference>
<evidence type="ECO:0000313" key="2">
    <source>
        <dbReference type="EMBL" id="AMG76249.1"/>
    </source>
</evidence>
<dbReference type="CDD" id="cd00267">
    <property type="entry name" value="ABC_ATPase"/>
    <property type="match status" value="1"/>
</dbReference>
<dbReference type="InterPro" id="IPR051396">
    <property type="entry name" value="Bact_Antivir_Def_Nuclease"/>
</dbReference>
<name>A0AA86GRQ6_9SPHN</name>
<accession>A0AA86GRQ6</accession>
<dbReference type="Gene3D" id="3.40.50.300">
    <property type="entry name" value="P-loop containing nucleotide triphosphate hydrolases"/>
    <property type="match status" value="2"/>
</dbReference>
<dbReference type="SUPFAM" id="SSF52540">
    <property type="entry name" value="P-loop containing nucleoside triphosphate hydrolases"/>
    <property type="match status" value="1"/>
</dbReference>
<dbReference type="AlphaFoldDB" id="A0AA86GRQ6"/>
<organism evidence="2 3">
    <name type="scientific">Sphingopyxis granuli</name>
    <dbReference type="NCBI Taxonomy" id="267128"/>
    <lineage>
        <taxon>Bacteria</taxon>
        <taxon>Pseudomonadati</taxon>
        <taxon>Pseudomonadota</taxon>
        <taxon>Alphaproteobacteria</taxon>
        <taxon>Sphingomonadales</taxon>
        <taxon>Sphingomonadaceae</taxon>
        <taxon>Sphingopyxis</taxon>
    </lineage>
</organism>
<evidence type="ECO:0000259" key="1">
    <source>
        <dbReference type="Pfam" id="PF13304"/>
    </source>
</evidence>
<proteinExistence type="predicted"/>
<sequence length="560" mass="63432">MKISKIRIRSFKNIEDVTLDLDDMNLLVGGNNAGKSSFIQGIHFTISALRSAKMHGKSANMPASTLGVNQFTFLPTQEIMEINHWFPMTQDYGPKFDFEYFDEDGDLQDFRLSLYRGKNANVSLNFPKGSPFFRAASDVRAPFSVYVPGLAGIPLAEERRANSIVQTGIAQGDANLFLRNVLHRLEKEPLQMQALRTLMRNIFPNFAVETKFDENVNQFISSKVRLGGTWTPLEMAGTGCLQALQLAAYVILYEPKLLLLDEPDAHLHPGNQKLLVELLFSLSETAGTQIILASHSRHVFDSIKNNPLGSVYWLSDGSLVEDLDADVGLLLELGALDRFEELRNDEPKVLVFAEDEKTKKLEILLQSNGWDMEKCKFVSFNGVDNLEATKIVVEYFLSMNEESKVFIYRDGDGMTPDERIWALKRYENVLPDRCKMFISTLTDIEHFFCGPDHVAEICEIDEDEAFAIVEGVIDENQAKLSSKMTRKREDLKFKILRNFQGRANIDNIIGDRVSFHYSLGKILLPQIEGRLRELGHNFRSLVAPSAALRVQEIEDFEMPD</sequence>
<dbReference type="GO" id="GO:0005524">
    <property type="term" value="F:ATP binding"/>
    <property type="evidence" value="ECO:0007669"/>
    <property type="project" value="InterPro"/>
</dbReference>
<protein>
    <submittedName>
        <fullName evidence="2">ATPase domain protein</fullName>
    </submittedName>
</protein>
<gene>
    <name evidence="2" type="ORF">SGRAN_3919</name>
</gene>
<dbReference type="Proteomes" id="UP000058599">
    <property type="component" value="Chromosome"/>
</dbReference>
<dbReference type="PANTHER" id="PTHR43581:SF4">
    <property type="entry name" value="ATP_GTP PHOSPHATASE"/>
    <property type="match status" value="1"/>
</dbReference>
<feature type="domain" description="ATPase AAA-type core" evidence="1">
    <location>
        <begin position="24"/>
        <end position="298"/>
    </location>
</feature>
<reference evidence="2 3" key="1">
    <citation type="journal article" date="2016" name="BMC Genomics">
        <title>Genomic analysis of the nitrate-respiring Sphingopyxis granuli (formerly Sphingomonas macrogoltabida) strain TFA.</title>
        <authorList>
            <person name="Garcia-Romero I."/>
            <person name="Perez-Pulido A.J."/>
            <person name="Gonzalez-Flores Y.E."/>
            <person name="Reyes-Ramirez F."/>
            <person name="Santero E."/>
            <person name="Floriano B."/>
        </authorList>
    </citation>
    <scope>NUCLEOTIDE SEQUENCE [LARGE SCALE GENOMIC DNA]</scope>
    <source>
        <strain evidence="2 3">TFA</strain>
    </source>
</reference>
<evidence type="ECO:0000313" key="3">
    <source>
        <dbReference type="Proteomes" id="UP000058599"/>
    </source>
</evidence>
<dbReference type="InterPro" id="IPR003959">
    <property type="entry name" value="ATPase_AAA_core"/>
</dbReference>
<dbReference type="PANTHER" id="PTHR43581">
    <property type="entry name" value="ATP/GTP PHOSPHATASE"/>
    <property type="match status" value="1"/>
</dbReference>
<dbReference type="InterPro" id="IPR027417">
    <property type="entry name" value="P-loop_NTPase"/>
</dbReference>
<dbReference type="GO" id="GO:0016887">
    <property type="term" value="F:ATP hydrolysis activity"/>
    <property type="evidence" value="ECO:0007669"/>
    <property type="project" value="InterPro"/>
</dbReference>